<dbReference type="SUPFAM" id="SSF46785">
    <property type="entry name" value="Winged helix' DNA-binding domain"/>
    <property type="match status" value="1"/>
</dbReference>
<dbReference type="AlphaFoldDB" id="A0A132BUD7"/>
<dbReference type="InterPro" id="IPR036388">
    <property type="entry name" value="WH-like_DNA-bd_sf"/>
</dbReference>
<evidence type="ECO:0000256" key="3">
    <source>
        <dbReference type="ARBA" id="ARBA00023163"/>
    </source>
</evidence>
<gene>
    <name evidence="5" type="primary">lldR_4</name>
    <name evidence="5" type="ORF">TRIHO_31780</name>
</gene>
<protein>
    <submittedName>
        <fullName evidence="5">Putative L-lactate dehydrogenase operon regulatory protein</fullName>
    </submittedName>
</protein>
<dbReference type="InterPro" id="IPR000524">
    <property type="entry name" value="Tscrpt_reg_HTH_GntR"/>
</dbReference>
<dbReference type="RefSeq" id="WP_068245765.1">
    <property type="nucleotide sequence ID" value="NZ_LPUY01000080.1"/>
</dbReference>
<dbReference type="InterPro" id="IPR036390">
    <property type="entry name" value="WH_DNA-bd_sf"/>
</dbReference>
<dbReference type="InterPro" id="IPR011711">
    <property type="entry name" value="GntR_C"/>
</dbReference>
<dbReference type="SMART" id="SM00345">
    <property type="entry name" value="HTH_GNTR"/>
    <property type="match status" value="1"/>
</dbReference>
<keyword evidence="3" id="KW-0804">Transcription</keyword>
<evidence type="ECO:0000256" key="1">
    <source>
        <dbReference type="ARBA" id="ARBA00023015"/>
    </source>
</evidence>
<feature type="domain" description="HTH gntR-type" evidence="4">
    <location>
        <begin position="1"/>
        <end position="69"/>
    </location>
</feature>
<proteinExistence type="predicted"/>
<dbReference type="OrthoDB" id="284307at2"/>
<dbReference type="SMART" id="SM00895">
    <property type="entry name" value="FCD"/>
    <property type="match status" value="1"/>
</dbReference>
<dbReference type="EMBL" id="LPUY01000080">
    <property type="protein sequence ID" value="KUP91995.1"/>
    <property type="molecule type" value="Genomic_DNA"/>
</dbReference>
<comment type="caution">
    <text evidence="5">The sequence shown here is derived from an EMBL/GenBank/DDBJ whole genome shotgun (WGS) entry which is preliminary data.</text>
</comment>
<dbReference type="GO" id="GO:0003677">
    <property type="term" value="F:DNA binding"/>
    <property type="evidence" value="ECO:0007669"/>
    <property type="project" value="UniProtKB-KW"/>
</dbReference>
<dbReference type="CDD" id="cd07377">
    <property type="entry name" value="WHTH_GntR"/>
    <property type="match status" value="1"/>
</dbReference>
<evidence type="ECO:0000313" key="5">
    <source>
        <dbReference type="EMBL" id="KUP91995.1"/>
    </source>
</evidence>
<sequence>MTAPERSAEDLRAAILSGDLAEADRLLPERVLAQRLSVSRSRLRGILDDLAREGLIFRRHGQGTFLKPPPAQAMGRLGVLARRVSPRHLMEVRLELEPAVAAHAAERGGAEDKALLLRLMEDTLRAPDLAGYERADDIFHYKIAEMACNPVFLTLFEEIRSLRQATDWTHARQSALGPDEIAENSIQHGTIANAICASAPAAARQAMRRHLEQVAASLMLRQG</sequence>
<keyword evidence="2" id="KW-0238">DNA-binding</keyword>
<dbReference type="Gene3D" id="1.10.10.10">
    <property type="entry name" value="Winged helix-like DNA-binding domain superfamily/Winged helix DNA-binding domain"/>
    <property type="match status" value="1"/>
</dbReference>
<name>A0A132BUD7_9RHOB</name>
<keyword evidence="1" id="KW-0805">Transcription regulation</keyword>
<reference evidence="5 6" key="1">
    <citation type="submission" date="2015-12" db="EMBL/GenBank/DDBJ databases">
        <title>Genome sequence of the marine Rhodobacteraceae strain O3.65, Candidatus Tritonibacter horizontis.</title>
        <authorList>
            <person name="Poehlein A."/>
            <person name="Giebel H.A."/>
            <person name="Voget S."/>
            <person name="Brinkhoff T."/>
        </authorList>
    </citation>
    <scope>NUCLEOTIDE SEQUENCE [LARGE SCALE GENOMIC DNA]</scope>
    <source>
        <strain evidence="5 6">O3.65</strain>
    </source>
</reference>
<dbReference type="Pfam" id="PF07729">
    <property type="entry name" value="FCD"/>
    <property type="match status" value="1"/>
</dbReference>
<accession>A0A132BUD7</accession>
<keyword evidence="6" id="KW-1185">Reference proteome</keyword>
<evidence type="ECO:0000313" key="6">
    <source>
        <dbReference type="Proteomes" id="UP000068382"/>
    </source>
</evidence>
<dbReference type="PANTHER" id="PTHR43537:SF5">
    <property type="entry name" value="UXU OPERON TRANSCRIPTIONAL REGULATOR"/>
    <property type="match status" value="1"/>
</dbReference>
<dbReference type="PATRIC" id="fig|1768241.3.peg.3321"/>
<dbReference type="PANTHER" id="PTHR43537">
    <property type="entry name" value="TRANSCRIPTIONAL REGULATOR, GNTR FAMILY"/>
    <property type="match status" value="1"/>
</dbReference>
<dbReference type="SUPFAM" id="SSF48008">
    <property type="entry name" value="GntR ligand-binding domain-like"/>
    <property type="match status" value="1"/>
</dbReference>
<organism evidence="5 6">
    <name type="scientific">Tritonibacter horizontis</name>
    <dbReference type="NCBI Taxonomy" id="1768241"/>
    <lineage>
        <taxon>Bacteria</taxon>
        <taxon>Pseudomonadati</taxon>
        <taxon>Pseudomonadota</taxon>
        <taxon>Alphaproteobacteria</taxon>
        <taxon>Rhodobacterales</taxon>
        <taxon>Paracoccaceae</taxon>
        <taxon>Tritonibacter</taxon>
    </lineage>
</organism>
<dbReference type="Gene3D" id="1.20.120.530">
    <property type="entry name" value="GntR ligand-binding domain-like"/>
    <property type="match status" value="1"/>
</dbReference>
<dbReference type="PROSITE" id="PS50949">
    <property type="entry name" value="HTH_GNTR"/>
    <property type="match status" value="1"/>
</dbReference>
<evidence type="ECO:0000256" key="2">
    <source>
        <dbReference type="ARBA" id="ARBA00023125"/>
    </source>
</evidence>
<dbReference type="Pfam" id="PF00392">
    <property type="entry name" value="GntR"/>
    <property type="match status" value="1"/>
</dbReference>
<dbReference type="PRINTS" id="PR00035">
    <property type="entry name" value="HTHGNTR"/>
</dbReference>
<dbReference type="GO" id="GO:0003700">
    <property type="term" value="F:DNA-binding transcription factor activity"/>
    <property type="evidence" value="ECO:0007669"/>
    <property type="project" value="InterPro"/>
</dbReference>
<dbReference type="InterPro" id="IPR008920">
    <property type="entry name" value="TF_FadR/GntR_C"/>
</dbReference>
<dbReference type="Proteomes" id="UP000068382">
    <property type="component" value="Unassembled WGS sequence"/>
</dbReference>
<evidence type="ECO:0000259" key="4">
    <source>
        <dbReference type="PROSITE" id="PS50949"/>
    </source>
</evidence>